<gene>
    <name evidence="15" type="ORF">GJV85_05580</name>
</gene>
<dbReference type="InterPro" id="IPR012910">
    <property type="entry name" value="Plug_dom"/>
</dbReference>
<evidence type="ECO:0000256" key="5">
    <source>
        <dbReference type="ARBA" id="ARBA00022729"/>
    </source>
</evidence>
<comment type="subcellular location">
    <subcellularLocation>
        <location evidence="1 10">Cell outer membrane</location>
        <topology evidence="1 10">Multi-pass membrane protein</topology>
    </subcellularLocation>
</comment>
<keyword evidence="7 10" id="KW-0472">Membrane</keyword>
<dbReference type="InterPro" id="IPR000531">
    <property type="entry name" value="Beta-barrel_TonB"/>
</dbReference>
<evidence type="ECO:0000256" key="1">
    <source>
        <dbReference type="ARBA" id="ARBA00004571"/>
    </source>
</evidence>
<reference evidence="15" key="1">
    <citation type="submission" date="2019-11" db="EMBL/GenBank/DDBJ databases">
        <authorList>
            <person name="Kojima H."/>
        </authorList>
    </citation>
    <scope>NUCLEOTIDE SEQUENCE</scope>
    <source>
        <strain evidence="15">H1576</strain>
    </source>
</reference>
<evidence type="ECO:0000256" key="11">
    <source>
        <dbReference type="RuleBase" id="RU003357"/>
    </source>
</evidence>
<dbReference type="InterPro" id="IPR036942">
    <property type="entry name" value="Beta-barrel_TonB_sf"/>
</dbReference>
<feature type="signal peptide" evidence="12">
    <location>
        <begin position="1"/>
        <end position="17"/>
    </location>
</feature>
<dbReference type="PANTHER" id="PTHR30069:SF29">
    <property type="entry name" value="HEMOGLOBIN AND HEMOGLOBIN-HAPTOGLOBIN-BINDING PROTEIN 1-RELATED"/>
    <property type="match status" value="1"/>
</dbReference>
<keyword evidence="8 15" id="KW-0675">Receptor</keyword>
<organism evidence="15 16">
    <name type="scientific">Sulfurimonas aquatica</name>
    <dbReference type="NCBI Taxonomy" id="2672570"/>
    <lineage>
        <taxon>Bacteria</taxon>
        <taxon>Pseudomonadati</taxon>
        <taxon>Campylobacterota</taxon>
        <taxon>Epsilonproteobacteria</taxon>
        <taxon>Campylobacterales</taxon>
        <taxon>Sulfurimonadaceae</taxon>
        <taxon>Sulfurimonas</taxon>
    </lineage>
</organism>
<dbReference type="EMBL" id="CP046072">
    <property type="protein sequence ID" value="QSZ41597.1"/>
    <property type="molecule type" value="Genomic_DNA"/>
</dbReference>
<evidence type="ECO:0000256" key="12">
    <source>
        <dbReference type="SAM" id="SignalP"/>
    </source>
</evidence>
<reference evidence="15" key="2">
    <citation type="submission" date="2021-04" db="EMBL/GenBank/DDBJ databases">
        <title>Isolation and characterization of a novel species of the genus Sulfurimonas.</title>
        <authorList>
            <person name="Fukui M."/>
        </authorList>
    </citation>
    <scope>NUCLEOTIDE SEQUENCE</scope>
    <source>
        <strain evidence="15">H1576</strain>
    </source>
</reference>
<protein>
    <submittedName>
        <fullName evidence="15">TonB-dependent receptor plug domain-containing protein</fullName>
    </submittedName>
</protein>
<dbReference type="GO" id="GO:0015344">
    <property type="term" value="F:siderophore uptake transmembrane transporter activity"/>
    <property type="evidence" value="ECO:0007669"/>
    <property type="project" value="TreeGrafter"/>
</dbReference>
<accession>A0A975AZS3</accession>
<dbReference type="PROSITE" id="PS52016">
    <property type="entry name" value="TONB_DEPENDENT_REC_3"/>
    <property type="match status" value="1"/>
</dbReference>
<evidence type="ECO:0000256" key="3">
    <source>
        <dbReference type="ARBA" id="ARBA00022452"/>
    </source>
</evidence>
<dbReference type="InterPro" id="IPR039426">
    <property type="entry name" value="TonB-dep_rcpt-like"/>
</dbReference>
<evidence type="ECO:0000256" key="4">
    <source>
        <dbReference type="ARBA" id="ARBA00022692"/>
    </source>
</evidence>
<evidence type="ECO:0000259" key="14">
    <source>
        <dbReference type="Pfam" id="PF07715"/>
    </source>
</evidence>
<evidence type="ECO:0000313" key="16">
    <source>
        <dbReference type="Proteomes" id="UP000671852"/>
    </source>
</evidence>
<dbReference type="Gene3D" id="2.170.130.10">
    <property type="entry name" value="TonB-dependent receptor, plug domain"/>
    <property type="match status" value="1"/>
</dbReference>
<dbReference type="Pfam" id="PF00593">
    <property type="entry name" value="TonB_dep_Rec_b-barrel"/>
    <property type="match status" value="1"/>
</dbReference>
<name>A0A975AZS3_9BACT</name>
<evidence type="ECO:0000256" key="9">
    <source>
        <dbReference type="ARBA" id="ARBA00023237"/>
    </source>
</evidence>
<comment type="similarity">
    <text evidence="10 11">Belongs to the TonB-dependent receptor family.</text>
</comment>
<evidence type="ECO:0000259" key="13">
    <source>
        <dbReference type="Pfam" id="PF00593"/>
    </source>
</evidence>
<dbReference type="KEGG" id="saqt:GJV85_05580"/>
<evidence type="ECO:0000256" key="7">
    <source>
        <dbReference type="ARBA" id="ARBA00023136"/>
    </source>
</evidence>
<dbReference type="SUPFAM" id="SSF56935">
    <property type="entry name" value="Porins"/>
    <property type="match status" value="1"/>
</dbReference>
<dbReference type="Gene3D" id="2.40.170.20">
    <property type="entry name" value="TonB-dependent receptor, beta-barrel domain"/>
    <property type="match status" value="1"/>
</dbReference>
<keyword evidence="3 10" id="KW-1134">Transmembrane beta strand</keyword>
<evidence type="ECO:0000313" key="15">
    <source>
        <dbReference type="EMBL" id="QSZ41597.1"/>
    </source>
</evidence>
<dbReference type="AlphaFoldDB" id="A0A975AZS3"/>
<keyword evidence="2 10" id="KW-0813">Transport</keyword>
<dbReference type="CDD" id="cd01347">
    <property type="entry name" value="ligand_gated_channel"/>
    <property type="match status" value="1"/>
</dbReference>
<proteinExistence type="inferred from homology"/>
<sequence length="719" mass="81193">MKKLFITSILTSPLLFASGDSAMMEDFESLLNEASNIATKKSLNVDYLPSVVTVIDAQTFVDGGVLNIGEALGMLPGIQMQMAQLGKPITNIRGFKNPNSFISDKIKVLIDGVAINNEASGTSGFYMDFPLDLVEKIEILRGPASTVYGAGAFYGAVNIITKLGKNSNTNKFYWGGGSYKNMNTGGNLNTQVGDWSIMSDAYYAQNDKTLSDPDGDTTDETMENLSLGFKAKNGGFEFLTRYKSSHYGNFYSLKGDIYPNQDRGHKDTYLLSQLSYKTNIQNYKLETKFGYSNRVSDIKGYLDPDPTNFAAQFASFGLTMNEAFYVFDYQEEQNLKADVILTLPKVASNSISFGIGARQTDLIANDFSSSIENKIIDNIDYFKSINAFDALLNYFKGPEPAYYQTLSTDPTNKKIFSKTQRTILYAHIQDLIALSDSVDLVLGARVDDYSDLDTRLSSRAGLVYRANDKLIAKLLYGSAFRAPTFTEAYTNGHLGYRAGDENLKPEETNTYEASLTYIPNLNHKFSLNLYYSELYNVIDIDELTFSTPEGYQNMNSRTNKGVEFEYFFRTKKAHNLYLNASYIDAKYINPIDDNIETINGQEVIVITPEFNQDMPDISNFMFKAMYVYTPFSKLSFGTTWQYYSQTLQNDAFETKSTTVDYYQILDETITYRFSDSSKIRLSVKNLLDEEVRLPSYYYRTNGGILREGRNYHINYTYTF</sequence>
<dbReference type="GO" id="GO:0009279">
    <property type="term" value="C:cell outer membrane"/>
    <property type="evidence" value="ECO:0007669"/>
    <property type="project" value="UniProtKB-SubCell"/>
</dbReference>
<evidence type="ECO:0000256" key="6">
    <source>
        <dbReference type="ARBA" id="ARBA00023077"/>
    </source>
</evidence>
<evidence type="ECO:0000256" key="8">
    <source>
        <dbReference type="ARBA" id="ARBA00023170"/>
    </source>
</evidence>
<keyword evidence="9 10" id="KW-0998">Cell outer membrane</keyword>
<keyword evidence="16" id="KW-1185">Reference proteome</keyword>
<dbReference type="InterPro" id="IPR037066">
    <property type="entry name" value="Plug_dom_sf"/>
</dbReference>
<keyword evidence="4 10" id="KW-0812">Transmembrane</keyword>
<feature type="domain" description="TonB-dependent receptor-like beta-barrel" evidence="13">
    <location>
        <begin position="219"/>
        <end position="686"/>
    </location>
</feature>
<dbReference type="PANTHER" id="PTHR30069">
    <property type="entry name" value="TONB-DEPENDENT OUTER MEMBRANE RECEPTOR"/>
    <property type="match status" value="1"/>
</dbReference>
<keyword evidence="5 12" id="KW-0732">Signal</keyword>
<dbReference type="GO" id="GO:0044718">
    <property type="term" value="P:siderophore transmembrane transport"/>
    <property type="evidence" value="ECO:0007669"/>
    <property type="project" value="TreeGrafter"/>
</dbReference>
<feature type="domain" description="TonB-dependent receptor plug" evidence="14">
    <location>
        <begin position="48"/>
        <end position="155"/>
    </location>
</feature>
<keyword evidence="6 11" id="KW-0798">TonB box</keyword>
<dbReference type="RefSeq" id="WP_207562881.1">
    <property type="nucleotide sequence ID" value="NZ_CP046072.1"/>
</dbReference>
<evidence type="ECO:0000256" key="2">
    <source>
        <dbReference type="ARBA" id="ARBA00022448"/>
    </source>
</evidence>
<evidence type="ECO:0000256" key="10">
    <source>
        <dbReference type="PROSITE-ProRule" id="PRU01360"/>
    </source>
</evidence>
<dbReference type="Proteomes" id="UP000671852">
    <property type="component" value="Chromosome"/>
</dbReference>
<feature type="chain" id="PRO_5037961436" evidence="12">
    <location>
        <begin position="18"/>
        <end position="719"/>
    </location>
</feature>
<dbReference type="Pfam" id="PF07715">
    <property type="entry name" value="Plug"/>
    <property type="match status" value="1"/>
</dbReference>